<dbReference type="InterPro" id="IPR011701">
    <property type="entry name" value="MFS"/>
</dbReference>
<evidence type="ECO:0000313" key="7">
    <source>
        <dbReference type="Proteomes" id="UP000015388"/>
    </source>
</evidence>
<dbReference type="CDD" id="cd17393">
    <property type="entry name" value="MFS_MosC_like"/>
    <property type="match status" value="1"/>
</dbReference>
<dbReference type="GO" id="GO:0016020">
    <property type="term" value="C:membrane"/>
    <property type="evidence" value="ECO:0007669"/>
    <property type="project" value="UniProtKB-SubCell"/>
</dbReference>
<reference evidence="6 7" key="1">
    <citation type="submission" date="2012-11" db="EMBL/GenBank/DDBJ databases">
        <title>The complete genome sequence of Corynebacterium maris Coryn-1 (=DSM 45190).</title>
        <authorList>
            <person name="Schaffert L."/>
            <person name="Albersmeier A."/>
            <person name="Kalinowski J."/>
            <person name="Ruckert C."/>
        </authorList>
    </citation>
    <scope>NUCLEOTIDE SEQUENCE [LARGE SCALE GENOMIC DNA]</scope>
    <source>
        <strain evidence="7">Coryn-1</strain>
    </source>
</reference>
<feature type="transmembrane region" description="Helical" evidence="5">
    <location>
        <begin position="333"/>
        <end position="354"/>
    </location>
</feature>
<name>S5T1T5_9CORY</name>
<feature type="transmembrane region" description="Helical" evidence="5">
    <location>
        <begin position="39"/>
        <end position="58"/>
    </location>
</feature>
<sequence length="393" mass="39442">MRTTAPAGVGLMFATNGAAFASLLPWYPTLKDQWQLSDALFGLLVACFAAGSLLSTALPAWAERRFGPRATVLAGTLVLAVAAAAVGVAPGAWAFAFILLVFGVFDAVVDVSQNVIGVRVQDALGRSILSSLHACWSLGAVVGSAAATWAATSGVGVTTHLTVAAAVIAAAVVLAAWLVGPLPRPALAVGDPGNAAARRVPLTRILWLSLPVALVAGSGTVVEDVANNWAGLAAVSFAGVPLPQAGVALTVVLSAQMIGRFTGDMLINRFGRAVVARAGGLFIAAGGVFVIFAHESAPLYAGLALAGFGCATLVPSAYAAAGTLPGLRPSDGVTAVSWLMRVGFLAASPVIGLIAEWSGLRVALGVLVVVGVAAALCAPALRARGQELVGSKE</sequence>
<keyword evidence="4 5" id="KW-0472">Membrane</keyword>
<feature type="transmembrane region" description="Helical" evidence="5">
    <location>
        <begin position="274"/>
        <end position="293"/>
    </location>
</feature>
<keyword evidence="3 5" id="KW-1133">Transmembrane helix</keyword>
<dbReference type="EMBL" id="CP003924">
    <property type="protein sequence ID" value="AGS34515.1"/>
    <property type="molecule type" value="Genomic_DNA"/>
</dbReference>
<dbReference type="InterPro" id="IPR036259">
    <property type="entry name" value="MFS_trans_sf"/>
</dbReference>
<dbReference type="GO" id="GO:0022857">
    <property type="term" value="F:transmembrane transporter activity"/>
    <property type="evidence" value="ECO:0007669"/>
    <property type="project" value="InterPro"/>
</dbReference>
<evidence type="ECO:0000256" key="5">
    <source>
        <dbReference type="SAM" id="Phobius"/>
    </source>
</evidence>
<evidence type="ECO:0000256" key="1">
    <source>
        <dbReference type="ARBA" id="ARBA00004141"/>
    </source>
</evidence>
<dbReference type="InterPro" id="IPR051788">
    <property type="entry name" value="MFS_Transporter"/>
</dbReference>
<dbReference type="Gene3D" id="1.20.1250.20">
    <property type="entry name" value="MFS general substrate transporter like domains"/>
    <property type="match status" value="2"/>
</dbReference>
<evidence type="ECO:0000256" key="3">
    <source>
        <dbReference type="ARBA" id="ARBA00022989"/>
    </source>
</evidence>
<keyword evidence="2 5" id="KW-0812">Transmembrane</keyword>
<dbReference type="AlphaFoldDB" id="S5T1T5"/>
<dbReference type="PANTHER" id="PTHR23514">
    <property type="entry name" value="BYPASS OF STOP CODON PROTEIN 6"/>
    <property type="match status" value="1"/>
</dbReference>
<dbReference type="SUPFAM" id="SSF103473">
    <property type="entry name" value="MFS general substrate transporter"/>
    <property type="match status" value="1"/>
</dbReference>
<dbReference type="PATRIC" id="fig|1224163.3.peg.1044"/>
<evidence type="ECO:0000256" key="4">
    <source>
        <dbReference type="ARBA" id="ARBA00023136"/>
    </source>
</evidence>
<dbReference type="RefSeq" id="WP_020934448.1">
    <property type="nucleotide sequence ID" value="NC_021915.1"/>
</dbReference>
<protein>
    <submittedName>
        <fullName evidence="6">Transporter</fullName>
    </submittedName>
</protein>
<feature type="transmembrane region" description="Helical" evidence="5">
    <location>
        <begin position="128"/>
        <end position="151"/>
    </location>
</feature>
<dbReference type="eggNOG" id="COG0738">
    <property type="taxonomic scope" value="Bacteria"/>
</dbReference>
<feature type="transmembrane region" description="Helical" evidence="5">
    <location>
        <begin position="70"/>
        <end position="89"/>
    </location>
</feature>
<feature type="transmembrane region" description="Helical" evidence="5">
    <location>
        <begin position="360"/>
        <end position="381"/>
    </location>
</feature>
<comment type="subcellular location">
    <subcellularLocation>
        <location evidence="1">Membrane</location>
        <topology evidence="1">Multi-pass membrane protein</topology>
    </subcellularLocation>
</comment>
<evidence type="ECO:0000256" key="2">
    <source>
        <dbReference type="ARBA" id="ARBA00022692"/>
    </source>
</evidence>
<dbReference type="Proteomes" id="UP000015388">
    <property type="component" value="Chromosome"/>
</dbReference>
<dbReference type="HOGENOM" id="CLU_035309_2_0_11"/>
<feature type="transmembrane region" description="Helical" evidence="5">
    <location>
        <begin position="157"/>
        <end position="179"/>
    </location>
</feature>
<gene>
    <name evidence="6" type="ORF">B841_05210</name>
</gene>
<dbReference type="KEGG" id="cmd:B841_05210"/>
<feature type="transmembrane region" description="Helical" evidence="5">
    <location>
        <begin position="205"/>
        <end position="222"/>
    </location>
</feature>
<feature type="transmembrane region" description="Helical" evidence="5">
    <location>
        <begin position="95"/>
        <end position="116"/>
    </location>
</feature>
<dbReference type="STRING" id="1224163.B841_05210"/>
<accession>S5T1T5</accession>
<feature type="transmembrane region" description="Helical" evidence="5">
    <location>
        <begin position="228"/>
        <end position="253"/>
    </location>
</feature>
<feature type="transmembrane region" description="Helical" evidence="5">
    <location>
        <begin position="7"/>
        <end position="27"/>
    </location>
</feature>
<keyword evidence="7" id="KW-1185">Reference proteome</keyword>
<proteinExistence type="predicted"/>
<feature type="transmembrane region" description="Helical" evidence="5">
    <location>
        <begin position="299"/>
        <end position="321"/>
    </location>
</feature>
<dbReference type="Pfam" id="PF07690">
    <property type="entry name" value="MFS_1"/>
    <property type="match status" value="2"/>
</dbReference>
<evidence type="ECO:0000313" key="6">
    <source>
        <dbReference type="EMBL" id="AGS34515.1"/>
    </source>
</evidence>
<dbReference type="PANTHER" id="PTHR23514:SF13">
    <property type="entry name" value="INNER MEMBRANE PROTEIN YBJJ"/>
    <property type="match status" value="1"/>
</dbReference>
<organism evidence="6 7">
    <name type="scientific">Corynebacterium maris DSM 45190</name>
    <dbReference type="NCBI Taxonomy" id="1224163"/>
    <lineage>
        <taxon>Bacteria</taxon>
        <taxon>Bacillati</taxon>
        <taxon>Actinomycetota</taxon>
        <taxon>Actinomycetes</taxon>
        <taxon>Mycobacteriales</taxon>
        <taxon>Corynebacteriaceae</taxon>
        <taxon>Corynebacterium</taxon>
    </lineage>
</organism>